<proteinExistence type="predicted"/>
<organism evidence="1">
    <name type="scientific">bioreactor metagenome</name>
    <dbReference type="NCBI Taxonomy" id="1076179"/>
    <lineage>
        <taxon>unclassified sequences</taxon>
        <taxon>metagenomes</taxon>
        <taxon>ecological metagenomes</taxon>
    </lineage>
</organism>
<comment type="caution">
    <text evidence="1">The sequence shown here is derived from an EMBL/GenBank/DDBJ whole genome shotgun (WGS) entry which is preliminary data.</text>
</comment>
<accession>A0A645D6M8</accession>
<name>A0A645D6M8_9ZZZZ</name>
<sequence length="51" mass="6243">MEIQHSLHLLKIKFVERLQNPLEDIRLISLRFYVFWLLTLIQPMEGIKHKL</sequence>
<dbReference type="EMBL" id="VSSQ01033311">
    <property type="protein sequence ID" value="MPM84855.1"/>
    <property type="molecule type" value="Genomic_DNA"/>
</dbReference>
<evidence type="ECO:0000313" key="1">
    <source>
        <dbReference type="EMBL" id="MPM84855.1"/>
    </source>
</evidence>
<reference evidence="1" key="1">
    <citation type="submission" date="2019-08" db="EMBL/GenBank/DDBJ databases">
        <authorList>
            <person name="Kucharzyk K."/>
            <person name="Murdoch R.W."/>
            <person name="Higgins S."/>
            <person name="Loffler F."/>
        </authorList>
    </citation>
    <scope>NUCLEOTIDE SEQUENCE</scope>
</reference>
<protein>
    <submittedName>
        <fullName evidence="1">Uncharacterized protein</fullName>
    </submittedName>
</protein>
<gene>
    <name evidence="1" type="ORF">SDC9_131931</name>
</gene>
<dbReference type="AlphaFoldDB" id="A0A645D6M8"/>